<keyword evidence="4 6" id="KW-0547">Nucleotide-binding</keyword>
<dbReference type="Pfam" id="PF01923">
    <property type="entry name" value="Cob_adeno_trans"/>
    <property type="match status" value="1"/>
</dbReference>
<comment type="catalytic activity">
    <reaction evidence="6">
        <text>2 cob(II)yrinate a,c diamide + reduced [electron-transfer flavoprotein] + 2 ATP = 2 adenosylcob(III)yrinate a,c-diamide + 2 triphosphate + oxidized [electron-transfer flavoprotein] + 3 H(+)</text>
        <dbReference type="Rhea" id="RHEA:11528"/>
        <dbReference type="Rhea" id="RHEA-COMP:10685"/>
        <dbReference type="Rhea" id="RHEA-COMP:10686"/>
        <dbReference type="ChEBI" id="CHEBI:15378"/>
        <dbReference type="ChEBI" id="CHEBI:18036"/>
        <dbReference type="ChEBI" id="CHEBI:30616"/>
        <dbReference type="ChEBI" id="CHEBI:57692"/>
        <dbReference type="ChEBI" id="CHEBI:58307"/>
        <dbReference type="ChEBI" id="CHEBI:58503"/>
        <dbReference type="ChEBI" id="CHEBI:58537"/>
        <dbReference type="EC" id="2.5.1.17"/>
    </reaction>
</comment>
<dbReference type="PANTHER" id="PTHR12213:SF0">
    <property type="entry name" value="CORRINOID ADENOSYLTRANSFERASE MMAB"/>
    <property type="match status" value="1"/>
</dbReference>
<evidence type="ECO:0000313" key="10">
    <source>
        <dbReference type="Proteomes" id="UP000503004"/>
    </source>
</evidence>
<evidence type="ECO:0000256" key="1">
    <source>
        <dbReference type="ARBA" id="ARBA00007487"/>
    </source>
</evidence>
<feature type="region of interest" description="Disordered" evidence="7">
    <location>
        <begin position="1"/>
        <end position="25"/>
    </location>
</feature>
<dbReference type="EMBL" id="CP046565">
    <property type="protein sequence ID" value="QJD30302.1"/>
    <property type="molecule type" value="Genomic_DNA"/>
</dbReference>
<dbReference type="UniPathway" id="UPA00148">
    <property type="reaction ID" value="UER00233"/>
</dbReference>
<evidence type="ECO:0000313" key="9">
    <source>
        <dbReference type="EMBL" id="QJD30302.1"/>
    </source>
</evidence>
<evidence type="ECO:0000256" key="2">
    <source>
        <dbReference type="ARBA" id="ARBA00011233"/>
    </source>
</evidence>
<comment type="subunit">
    <text evidence="2">Homotrimer.</text>
</comment>
<comment type="similarity">
    <text evidence="1 6">Belongs to the Cob(I)alamin adenosyltransferase family.</text>
</comment>
<keyword evidence="5 6" id="KW-0067">ATP-binding</keyword>
<sequence>MGNRLTRIYTRTGDDGTTGLGDGGRTDKDSLRIEACGAVDELNSTLGVVLTQATSEELRTCLAEVQQTLFDLGGELSLPGQTLMQARQTEWLEAWLNHFNGQLPPLKDFVLPGGSLPAAYCHVARTVCRRAERRLVALARAESVNPASLAYLNRLSDFLFVVARMLARMGGHHEPIWRRDREPPLPRVDSAVLPCHNAPPRK</sequence>
<dbReference type="FunFam" id="1.20.1200.10:FF:000001">
    <property type="entry name" value="Cob(I)yrinic acid a,c-diamide adenosyltransferase"/>
    <property type="match status" value="1"/>
</dbReference>
<reference evidence="10" key="1">
    <citation type="submission" date="2019-12" db="EMBL/GenBank/DDBJ databases">
        <authorList>
            <person name="Awala S.I."/>
            <person name="Rhee S.K."/>
        </authorList>
    </citation>
    <scope>NUCLEOTIDE SEQUENCE [LARGE SCALE GENOMIC DNA]</scope>
    <source>
        <strain evidence="10">IM1</strain>
    </source>
</reference>
<dbReference type="GO" id="GO:0008817">
    <property type="term" value="F:corrinoid adenosyltransferase activity"/>
    <property type="evidence" value="ECO:0007669"/>
    <property type="project" value="UniProtKB-UniRule"/>
</dbReference>
<dbReference type="InterPro" id="IPR029499">
    <property type="entry name" value="PduO-typ"/>
</dbReference>
<dbReference type="AlphaFoldDB" id="A0A858Q8T2"/>
<keyword evidence="6" id="KW-0169">Cobalamin biosynthesis</keyword>
<accession>A0A858Q8T2</accession>
<feature type="domain" description="Cobalamin adenosyltransferase-like" evidence="8">
    <location>
        <begin position="8"/>
        <end position="165"/>
    </location>
</feature>
<dbReference type="InterPro" id="IPR036451">
    <property type="entry name" value="CblAdoTrfase-like_sf"/>
</dbReference>
<protein>
    <recommendedName>
        <fullName evidence="6">Corrinoid adenosyltransferase</fullName>
        <ecNumber evidence="6">2.5.1.17</ecNumber>
    </recommendedName>
    <alternativeName>
        <fullName evidence="6">Cob(II)alamin adenosyltransferase</fullName>
    </alternativeName>
    <alternativeName>
        <fullName evidence="6">Cob(II)yrinic acid a,c-diamide adenosyltransferase</fullName>
    </alternativeName>
    <alternativeName>
        <fullName evidence="6">Cobinamide/cobalamin adenosyltransferase</fullName>
    </alternativeName>
</protein>
<dbReference type="KEGG" id="metu:GNH96_10190"/>
<comment type="pathway">
    <text evidence="6">Cofactor biosynthesis; adenosylcobalamin biosynthesis; adenosylcobalamin from cob(II)yrinate a,c-diamide: step 2/7.</text>
</comment>
<evidence type="ECO:0000256" key="6">
    <source>
        <dbReference type="RuleBase" id="RU366026"/>
    </source>
</evidence>
<dbReference type="GO" id="GO:0005524">
    <property type="term" value="F:ATP binding"/>
    <property type="evidence" value="ECO:0007669"/>
    <property type="project" value="UniProtKB-UniRule"/>
</dbReference>
<gene>
    <name evidence="9" type="ORF">GNH96_10190</name>
</gene>
<name>A0A858Q8T2_9GAMM</name>
<dbReference type="SUPFAM" id="SSF89028">
    <property type="entry name" value="Cobalamin adenosyltransferase-like"/>
    <property type="match status" value="1"/>
</dbReference>
<dbReference type="Proteomes" id="UP000503004">
    <property type="component" value="Chromosome"/>
</dbReference>
<dbReference type="InterPro" id="IPR016030">
    <property type="entry name" value="CblAdoTrfase-like"/>
</dbReference>
<keyword evidence="10" id="KW-1185">Reference proteome</keyword>
<dbReference type="Gene3D" id="1.20.1200.10">
    <property type="entry name" value="Cobalamin adenosyltransferase-like"/>
    <property type="match status" value="1"/>
</dbReference>
<dbReference type="PANTHER" id="PTHR12213">
    <property type="entry name" value="CORRINOID ADENOSYLTRANSFERASE"/>
    <property type="match status" value="1"/>
</dbReference>
<organism evidence="9 10">
    <name type="scientific">Methylococcus geothermalis</name>
    <dbReference type="NCBI Taxonomy" id="2681310"/>
    <lineage>
        <taxon>Bacteria</taxon>
        <taxon>Pseudomonadati</taxon>
        <taxon>Pseudomonadota</taxon>
        <taxon>Gammaproteobacteria</taxon>
        <taxon>Methylococcales</taxon>
        <taxon>Methylococcaceae</taxon>
        <taxon>Methylococcus</taxon>
    </lineage>
</organism>
<keyword evidence="3 6" id="KW-0808">Transferase</keyword>
<dbReference type="EC" id="2.5.1.17" evidence="6"/>
<dbReference type="RefSeq" id="WP_169603575.1">
    <property type="nucleotide sequence ID" value="NZ_CP046565.1"/>
</dbReference>
<evidence type="ECO:0000256" key="3">
    <source>
        <dbReference type="ARBA" id="ARBA00022679"/>
    </source>
</evidence>
<evidence type="ECO:0000256" key="7">
    <source>
        <dbReference type="SAM" id="MobiDB-lite"/>
    </source>
</evidence>
<dbReference type="NCBIfam" id="TIGR00636">
    <property type="entry name" value="PduO_Nterm"/>
    <property type="match status" value="1"/>
</dbReference>
<evidence type="ECO:0000256" key="5">
    <source>
        <dbReference type="ARBA" id="ARBA00022840"/>
    </source>
</evidence>
<dbReference type="GO" id="GO:0009236">
    <property type="term" value="P:cobalamin biosynthetic process"/>
    <property type="evidence" value="ECO:0007669"/>
    <property type="project" value="UniProtKB-UniRule"/>
</dbReference>
<proteinExistence type="inferred from homology"/>
<evidence type="ECO:0000256" key="4">
    <source>
        <dbReference type="ARBA" id="ARBA00022741"/>
    </source>
</evidence>
<evidence type="ECO:0000259" key="8">
    <source>
        <dbReference type="Pfam" id="PF01923"/>
    </source>
</evidence>
<comment type="catalytic activity">
    <reaction evidence="6">
        <text>2 cob(II)alamin + reduced [electron-transfer flavoprotein] + 2 ATP = 2 adenosylcob(III)alamin + 2 triphosphate + oxidized [electron-transfer flavoprotein] + 3 H(+)</text>
        <dbReference type="Rhea" id="RHEA:28671"/>
        <dbReference type="Rhea" id="RHEA-COMP:10685"/>
        <dbReference type="Rhea" id="RHEA-COMP:10686"/>
        <dbReference type="ChEBI" id="CHEBI:15378"/>
        <dbReference type="ChEBI" id="CHEBI:16304"/>
        <dbReference type="ChEBI" id="CHEBI:18036"/>
        <dbReference type="ChEBI" id="CHEBI:18408"/>
        <dbReference type="ChEBI" id="CHEBI:30616"/>
        <dbReference type="ChEBI" id="CHEBI:57692"/>
        <dbReference type="ChEBI" id="CHEBI:58307"/>
        <dbReference type="EC" id="2.5.1.17"/>
    </reaction>
</comment>